<accession>A0A074L3R0</accession>
<dbReference type="eggNOG" id="ENOG502ZGS8">
    <property type="taxonomic scope" value="Bacteria"/>
</dbReference>
<dbReference type="RefSeq" id="WP_035072496.1">
    <property type="nucleotide sequence ID" value="NZ_JMIH01000015.1"/>
</dbReference>
<sequence>MKDLAEKKKKTNIGEYIIYMYQMEDLLRSYKFESNDIKQYVVSHYPVSEEEKTVIAKWFDELAHKMKVQGIEEKGHLNEVKSVVDELAHIHWDLLKKDKDYFKIYGYAKPHVIDFIASAEGQDLGHEIQICLNGVYGLLLCRLTGRTVTEKLEEAVTSFGQVLGYLNAVYMDNKKTKLTHG</sequence>
<dbReference type="Proteomes" id="UP000027821">
    <property type="component" value="Unassembled WGS sequence"/>
</dbReference>
<dbReference type="OrthoDB" id="1095125at2"/>
<keyword evidence="2" id="KW-1185">Reference proteome</keyword>
<proteinExistence type="predicted"/>
<dbReference type="AlphaFoldDB" id="A0A074L3R0"/>
<dbReference type="Pfam" id="PF16271">
    <property type="entry name" value="DUF4924"/>
    <property type="match status" value="1"/>
</dbReference>
<reference evidence="1 2" key="1">
    <citation type="submission" date="2014-04" db="EMBL/GenBank/DDBJ databases">
        <title>Characterization and application of a salt tolerant electro-active bacterium.</title>
        <authorList>
            <person name="Yang L."/>
            <person name="Wei S."/>
            <person name="Tay Q.X.M."/>
        </authorList>
    </citation>
    <scope>NUCLEOTIDE SEQUENCE [LARGE SCALE GENOMIC DNA]</scope>
    <source>
        <strain evidence="1 2">LY1</strain>
    </source>
</reference>
<comment type="caution">
    <text evidence="1">The sequence shown here is derived from an EMBL/GenBank/DDBJ whole genome shotgun (WGS) entry which is preliminary data.</text>
</comment>
<gene>
    <name evidence="1" type="ORF">EL17_07045</name>
</gene>
<protein>
    <recommendedName>
        <fullName evidence="3">DUF4924 domain-containing protein</fullName>
    </recommendedName>
</protein>
<dbReference type="STRING" id="1048983.EL17_07045"/>
<dbReference type="InterPro" id="IPR032574">
    <property type="entry name" value="DUF4924"/>
</dbReference>
<evidence type="ECO:0000313" key="1">
    <source>
        <dbReference type="EMBL" id="KEO74488.1"/>
    </source>
</evidence>
<evidence type="ECO:0000313" key="2">
    <source>
        <dbReference type="Proteomes" id="UP000027821"/>
    </source>
</evidence>
<name>A0A074L3R0_9BACT</name>
<dbReference type="EMBL" id="JMIH01000015">
    <property type="protein sequence ID" value="KEO74488.1"/>
    <property type="molecule type" value="Genomic_DNA"/>
</dbReference>
<evidence type="ECO:0008006" key="3">
    <source>
        <dbReference type="Google" id="ProtNLM"/>
    </source>
</evidence>
<organism evidence="1 2">
    <name type="scientific">Anditalea andensis</name>
    <dbReference type="NCBI Taxonomy" id="1048983"/>
    <lineage>
        <taxon>Bacteria</taxon>
        <taxon>Pseudomonadati</taxon>
        <taxon>Bacteroidota</taxon>
        <taxon>Cytophagia</taxon>
        <taxon>Cytophagales</taxon>
        <taxon>Cytophagaceae</taxon>
        <taxon>Anditalea</taxon>
    </lineage>
</organism>